<keyword evidence="4" id="KW-1185">Reference proteome</keyword>
<proteinExistence type="predicted"/>
<dbReference type="EMBL" id="JAUEPU010000033">
    <property type="protein sequence ID" value="KAK0491861.1"/>
    <property type="molecule type" value="Genomic_DNA"/>
</dbReference>
<reference evidence="3" key="1">
    <citation type="submission" date="2023-06" db="EMBL/GenBank/DDBJ databases">
        <authorList>
            <consortium name="Lawrence Berkeley National Laboratory"/>
            <person name="Ahrendt S."/>
            <person name="Sahu N."/>
            <person name="Indic B."/>
            <person name="Wong-Bajracharya J."/>
            <person name="Merenyi Z."/>
            <person name="Ke H.-M."/>
            <person name="Monk M."/>
            <person name="Kocsube S."/>
            <person name="Drula E."/>
            <person name="Lipzen A."/>
            <person name="Balint B."/>
            <person name="Henrissat B."/>
            <person name="Andreopoulos B."/>
            <person name="Martin F.M."/>
            <person name="Harder C.B."/>
            <person name="Rigling D."/>
            <person name="Ford K.L."/>
            <person name="Foster G.D."/>
            <person name="Pangilinan J."/>
            <person name="Papanicolaou A."/>
            <person name="Barry K."/>
            <person name="LaButti K."/>
            <person name="Viragh M."/>
            <person name="Koriabine M."/>
            <person name="Yan M."/>
            <person name="Riley R."/>
            <person name="Champramary S."/>
            <person name="Plett K.L."/>
            <person name="Tsai I.J."/>
            <person name="Slot J."/>
            <person name="Sipos G."/>
            <person name="Plett J."/>
            <person name="Nagy L.G."/>
            <person name="Grigoriev I.V."/>
        </authorList>
    </citation>
    <scope>NUCLEOTIDE SEQUENCE</scope>
    <source>
        <strain evidence="3">HWK02</strain>
    </source>
</reference>
<dbReference type="SUPFAM" id="SSF81383">
    <property type="entry name" value="F-box domain"/>
    <property type="match status" value="1"/>
</dbReference>
<evidence type="ECO:0000256" key="1">
    <source>
        <dbReference type="SAM" id="MobiDB-lite"/>
    </source>
</evidence>
<dbReference type="InterPro" id="IPR001810">
    <property type="entry name" value="F-box_dom"/>
</dbReference>
<dbReference type="CDD" id="cd09917">
    <property type="entry name" value="F-box_SF"/>
    <property type="match status" value="1"/>
</dbReference>
<organism evidence="3 4">
    <name type="scientific">Armillaria luteobubalina</name>
    <dbReference type="NCBI Taxonomy" id="153913"/>
    <lineage>
        <taxon>Eukaryota</taxon>
        <taxon>Fungi</taxon>
        <taxon>Dikarya</taxon>
        <taxon>Basidiomycota</taxon>
        <taxon>Agaricomycotina</taxon>
        <taxon>Agaricomycetes</taxon>
        <taxon>Agaricomycetidae</taxon>
        <taxon>Agaricales</taxon>
        <taxon>Marasmiineae</taxon>
        <taxon>Physalacriaceae</taxon>
        <taxon>Armillaria</taxon>
    </lineage>
</organism>
<dbReference type="InterPro" id="IPR036047">
    <property type="entry name" value="F-box-like_dom_sf"/>
</dbReference>
<name>A0AA39TJK5_9AGAR</name>
<comment type="caution">
    <text evidence="3">The sequence shown here is derived from an EMBL/GenBank/DDBJ whole genome shotgun (WGS) entry which is preliminary data.</text>
</comment>
<evidence type="ECO:0000313" key="3">
    <source>
        <dbReference type="EMBL" id="KAK0491861.1"/>
    </source>
</evidence>
<dbReference type="AlphaFoldDB" id="A0AA39TJK5"/>
<protein>
    <recommendedName>
        <fullName evidence="2">F-box domain-containing protein</fullName>
    </recommendedName>
</protein>
<feature type="region of interest" description="Disordered" evidence="1">
    <location>
        <begin position="317"/>
        <end position="354"/>
    </location>
</feature>
<feature type="domain" description="F-box" evidence="2">
    <location>
        <begin position="13"/>
        <end position="64"/>
    </location>
</feature>
<accession>A0AA39TJK5</accession>
<sequence length="535" mass="60725">MYTSRRWSLASKSARLVGIPNELQLEILSYLPSCDLLAIITTSRQFLEIIAYILAQRGSMWYLPDCLDINVETSRAAKLWLWSNQGRDLTFIVRLTFTVWLEIAIPAHVVRAIIKHHASLRDLNTIRATIVHDGGDSRYSLQGHKSGIQCLLICPDLASILEMLTFIDIRYVQLVPSVETPLLSSTFLQWMFPTSFPPETAVHLALPLLQKFDYQALREIPPQVAFIKRLYLEFEAFKTVKDVLDALSSCAPFIKGRDLTLQIYGLEKNALDQILLAIHTSCILLDYLLVIVAGRTHDKKVLYGGVNTRAGKKHESLKNHGLGVMSTPPSTLDPARDPRSKTNPLSNDSSSSSSPLDLISYKDIKRIMHTDICALYYLLRPYIHTERTRACNVKIRETVKMSINDGHGEFRVCVCVRAFGAFALNRHACALLGMRGKKRVAAFDAFARRHSRSDYPFPTTMKLPNEECLNYSLEIQFLFKLLRTYIYEKSENKDIDTSTPFFSPLPVPQFSLPQRPRFSCIDAEEPCTHLRKVAT</sequence>
<evidence type="ECO:0000259" key="2">
    <source>
        <dbReference type="PROSITE" id="PS50181"/>
    </source>
</evidence>
<dbReference type="Proteomes" id="UP001175228">
    <property type="component" value="Unassembled WGS sequence"/>
</dbReference>
<dbReference type="Pfam" id="PF00646">
    <property type="entry name" value="F-box"/>
    <property type="match status" value="1"/>
</dbReference>
<feature type="compositionally biased region" description="Low complexity" evidence="1">
    <location>
        <begin position="343"/>
        <end position="354"/>
    </location>
</feature>
<dbReference type="PROSITE" id="PS50181">
    <property type="entry name" value="FBOX"/>
    <property type="match status" value="1"/>
</dbReference>
<gene>
    <name evidence="3" type="ORF">EDD18DRAFT_1334670</name>
</gene>
<evidence type="ECO:0000313" key="4">
    <source>
        <dbReference type="Proteomes" id="UP001175228"/>
    </source>
</evidence>